<keyword evidence="1" id="KW-0472">Membrane</keyword>
<dbReference type="GeneID" id="65102555"/>
<dbReference type="Proteomes" id="UP000501211">
    <property type="component" value="Segment"/>
</dbReference>
<dbReference type="RefSeq" id="YP_010087289.1">
    <property type="nucleotide sequence ID" value="NC_055529.1"/>
</dbReference>
<name>A0A482PGD3_9RHAB</name>
<evidence type="ECO:0000313" key="3">
    <source>
        <dbReference type="Proteomes" id="UP000501211"/>
    </source>
</evidence>
<dbReference type="KEGG" id="vg:65102555"/>
<keyword evidence="3" id="KW-1185">Reference proteome</keyword>
<protein>
    <submittedName>
        <fullName evidence="2">p-overlapping protein</fullName>
    </submittedName>
</protein>
<dbReference type="EMBL" id="MK240091">
    <property type="protein sequence ID" value="QBS46630.1"/>
    <property type="molecule type" value="Genomic_RNA"/>
</dbReference>
<keyword evidence="1" id="KW-1133">Transmembrane helix</keyword>
<feature type="transmembrane region" description="Helical" evidence="1">
    <location>
        <begin position="22"/>
        <end position="43"/>
    </location>
</feature>
<evidence type="ECO:0000313" key="2">
    <source>
        <dbReference type="EMBL" id="QBS46630.1"/>
    </source>
</evidence>
<organism evidence="2">
    <name type="scientific">Raspberry vein chlorosis virus</name>
    <dbReference type="NCBI Taxonomy" id="758677"/>
    <lineage>
        <taxon>Viruses</taxon>
        <taxon>Riboviria</taxon>
        <taxon>Orthornavirae</taxon>
        <taxon>Negarnaviricota</taxon>
        <taxon>Haploviricotina</taxon>
        <taxon>Monjiviricetes</taxon>
        <taxon>Mononegavirales</taxon>
        <taxon>Rhabdoviridae</taxon>
        <taxon>Betarhabdovirinae</taxon>
        <taxon>Alphacytorhabdovirus</taxon>
        <taxon>Alphacytorhabdovirus alpharubi</taxon>
        <taxon>Cytorhabdovirus rubus</taxon>
    </lineage>
</organism>
<sequence length="80" mass="9412">MFVDVDPELLFKLFSRFISPNFLRWTILILTLYQTLSLMWQCLKLIKSVIQMILWLAKAGRAIWAGLKNLGKRLRRSKAS</sequence>
<keyword evidence="1" id="KW-0812">Transmembrane</keyword>
<accession>A0A482PGD3</accession>
<proteinExistence type="predicted"/>
<reference evidence="2" key="1">
    <citation type="journal article" date="2019" name="Virus Res.">
        <title>The complete sequences of two divergent variants of the rhabdovirus raspberry vein chlorosis virus and the design of improved primers for virus detection.</title>
        <authorList>
            <person name="Jones S."/>
            <person name="McGavin W."/>
            <person name="MacFarlane S."/>
        </authorList>
    </citation>
    <scope>NUCLEOTIDE SEQUENCE [LARGE SCALE GENOMIC DNA]</scope>
    <source>
        <strain evidence="2">Hutton_1</strain>
    </source>
</reference>
<evidence type="ECO:0000256" key="1">
    <source>
        <dbReference type="SAM" id="Phobius"/>
    </source>
</evidence>
<gene>
    <name evidence="2" type="primary">P'</name>
</gene>